<dbReference type="EMBL" id="DF236956">
    <property type="protein sequence ID" value="GAQ78089.1"/>
    <property type="molecule type" value="Genomic_DNA"/>
</dbReference>
<proteinExistence type="predicted"/>
<keyword evidence="3" id="KW-1185">Reference proteome</keyword>
<protein>
    <recommendedName>
        <fullName evidence="4">Tyr recombinase domain-containing protein</fullName>
    </recommendedName>
</protein>
<dbReference type="AlphaFoldDB" id="A0A1Y1HLP7"/>
<dbReference type="Gene3D" id="1.10.443.10">
    <property type="entry name" value="Intergrase catalytic core"/>
    <property type="match status" value="1"/>
</dbReference>
<sequence>MKFSAIVICYTTFYRYDDLMALTWQNVKILPTHAELFIPDSKTDQYLRGDTTFIARLGGRYCPVALLERLLKVGQYPARGPGSLIRSTIVCPPTQRLKSNTPCYDTVLSWFKGAASLLGLDPSLYGTHSGRRGGATGAAAHNVPDRLFKRHGRWRSDRAKDLYVRETLQARLATTRNLGLQEDIPIAQLRAFESEACFFYIVACSSSALHPGVPAYQQFPASSVPGVTAPSSLPPARRFIRRAPVPAIRRSGGLAACRRWRLGGVLKTATERCFVVGGPGVAPVSFSLV</sequence>
<dbReference type="InterPro" id="IPR011010">
    <property type="entry name" value="DNA_brk_join_enz"/>
</dbReference>
<reference evidence="2 3" key="1">
    <citation type="journal article" date="2014" name="Nat. Commun.">
        <title>Klebsormidium flaccidum genome reveals primary factors for plant terrestrial adaptation.</title>
        <authorList>
            <person name="Hori K."/>
            <person name="Maruyama F."/>
            <person name="Fujisawa T."/>
            <person name="Togashi T."/>
            <person name="Yamamoto N."/>
            <person name="Seo M."/>
            <person name="Sato S."/>
            <person name="Yamada T."/>
            <person name="Mori H."/>
            <person name="Tajima N."/>
            <person name="Moriyama T."/>
            <person name="Ikeuchi M."/>
            <person name="Watanabe M."/>
            <person name="Wada H."/>
            <person name="Kobayashi K."/>
            <person name="Saito M."/>
            <person name="Masuda T."/>
            <person name="Sasaki-Sekimoto Y."/>
            <person name="Mashiguchi K."/>
            <person name="Awai K."/>
            <person name="Shimojima M."/>
            <person name="Masuda S."/>
            <person name="Iwai M."/>
            <person name="Nobusawa T."/>
            <person name="Narise T."/>
            <person name="Kondo S."/>
            <person name="Saito H."/>
            <person name="Sato R."/>
            <person name="Murakawa M."/>
            <person name="Ihara Y."/>
            <person name="Oshima-Yamada Y."/>
            <person name="Ohtaka K."/>
            <person name="Satoh M."/>
            <person name="Sonobe K."/>
            <person name="Ishii M."/>
            <person name="Ohtani R."/>
            <person name="Kanamori-Sato M."/>
            <person name="Honoki R."/>
            <person name="Miyazaki D."/>
            <person name="Mochizuki H."/>
            <person name="Umetsu J."/>
            <person name="Higashi K."/>
            <person name="Shibata D."/>
            <person name="Kamiya Y."/>
            <person name="Sato N."/>
            <person name="Nakamura Y."/>
            <person name="Tabata S."/>
            <person name="Ida S."/>
            <person name="Kurokawa K."/>
            <person name="Ohta H."/>
        </authorList>
    </citation>
    <scope>NUCLEOTIDE SEQUENCE [LARGE SCALE GENOMIC DNA]</scope>
    <source>
        <strain evidence="2 3">NIES-2285</strain>
    </source>
</reference>
<evidence type="ECO:0008006" key="4">
    <source>
        <dbReference type="Google" id="ProtNLM"/>
    </source>
</evidence>
<dbReference type="PANTHER" id="PTHR34605">
    <property type="entry name" value="PHAGE_INTEGRASE DOMAIN-CONTAINING PROTEIN"/>
    <property type="match status" value="1"/>
</dbReference>
<name>A0A1Y1HLP7_KLENI</name>
<evidence type="ECO:0000313" key="2">
    <source>
        <dbReference type="EMBL" id="GAQ78089.1"/>
    </source>
</evidence>
<dbReference type="SUPFAM" id="SSF56349">
    <property type="entry name" value="DNA breaking-rejoining enzymes"/>
    <property type="match status" value="1"/>
</dbReference>
<dbReference type="InterPro" id="IPR013762">
    <property type="entry name" value="Integrase-like_cat_sf"/>
</dbReference>
<dbReference type="GO" id="GO:0003677">
    <property type="term" value="F:DNA binding"/>
    <property type="evidence" value="ECO:0007669"/>
    <property type="project" value="InterPro"/>
</dbReference>
<dbReference type="InterPro" id="IPR052925">
    <property type="entry name" value="Phage_Integrase-like_Recomb"/>
</dbReference>
<gene>
    <name evidence="2" type="ORF">KFL_000070570</name>
</gene>
<accession>A0A1Y1HLP7</accession>
<dbReference type="GO" id="GO:0006310">
    <property type="term" value="P:DNA recombination"/>
    <property type="evidence" value="ECO:0007669"/>
    <property type="project" value="UniProtKB-KW"/>
</dbReference>
<dbReference type="OrthoDB" id="542329at2759"/>
<dbReference type="PANTHER" id="PTHR34605:SF4">
    <property type="entry name" value="DNA ADENINE METHYLTRANSFERASE"/>
    <property type="match status" value="1"/>
</dbReference>
<dbReference type="GO" id="GO:0015074">
    <property type="term" value="P:DNA integration"/>
    <property type="evidence" value="ECO:0007669"/>
    <property type="project" value="InterPro"/>
</dbReference>
<keyword evidence="1" id="KW-0233">DNA recombination</keyword>
<organism evidence="2 3">
    <name type="scientific">Klebsormidium nitens</name>
    <name type="common">Green alga</name>
    <name type="synonym">Ulothrix nitens</name>
    <dbReference type="NCBI Taxonomy" id="105231"/>
    <lineage>
        <taxon>Eukaryota</taxon>
        <taxon>Viridiplantae</taxon>
        <taxon>Streptophyta</taxon>
        <taxon>Klebsormidiophyceae</taxon>
        <taxon>Klebsormidiales</taxon>
        <taxon>Klebsormidiaceae</taxon>
        <taxon>Klebsormidium</taxon>
    </lineage>
</organism>
<dbReference type="Proteomes" id="UP000054558">
    <property type="component" value="Unassembled WGS sequence"/>
</dbReference>
<evidence type="ECO:0000313" key="3">
    <source>
        <dbReference type="Proteomes" id="UP000054558"/>
    </source>
</evidence>
<evidence type="ECO:0000256" key="1">
    <source>
        <dbReference type="ARBA" id="ARBA00023172"/>
    </source>
</evidence>